<reference evidence="1" key="1">
    <citation type="journal article" date="2020" name="Stud. Mycol.">
        <title>101 Dothideomycetes genomes: a test case for predicting lifestyles and emergence of pathogens.</title>
        <authorList>
            <person name="Haridas S."/>
            <person name="Albert R."/>
            <person name="Binder M."/>
            <person name="Bloem J."/>
            <person name="Labutti K."/>
            <person name="Salamov A."/>
            <person name="Andreopoulos B."/>
            <person name="Baker S."/>
            <person name="Barry K."/>
            <person name="Bills G."/>
            <person name="Bluhm B."/>
            <person name="Cannon C."/>
            <person name="Castanera R."/>
            <person name="Culley D."/>
            <person name="Daum C."/>
            <person name="Ezra D."/>
            <person name="Gonzalez J."/>
            <person name="Henrissat B."/>
            <person name="Kuo A."/>
            <person name="Liang C."/>
            <person name="Lipzen A."/>
            <person name="Lutzoni F."/>
            <person name="Magnuson J."/>
            <person name="Mondo S."/>
            <person name="Nolan M."/>
            <person name="Ohm R."/>
            <person name="Pangilinan J."/>
            <person name="Park H.-J."/>
            <person name="Ramirez L."/>
            <person name="Alfaro M."/>
            <person name="Sun H."/>
            <person name="Tritt A."/>
            <person name="Yoshinaga Y."/>
            <person name="Zwiers L.-H."/>
            <person name="Turgeon B."/>
            <person name="Goodwin S."/>
            <person name="Spatafora J."/>
            <person name="Crous P."/>
            <person name="Grigoriev I."/>
        </authorList>
    </citation>
    <scope>NUCLEOTIDE SEQUENCE</scope>
    <source>
        <strain evidence="1">CBS 107.79</strain>
    </source>
</reference>
<dbReference type="EMBL" id="ML976666">
    <property type="protein sequence ID" value="KAF1976526.1"/>
    <property type="molecule type" value="Genomic_DNA"/>
</dbReference>
<accession>A0A6A5VNM4</accession>
<dbReference type="Proteomes" id="UP000800036">
    <property type="component" value="Unassembled WGS sequence"/>
</dbReference>
<protein>
    <submittedName>
        <fullName evidence="1">Uncharacterized protein</fullName>
    </submittedName>
</protein>
<sequence length="219" mass="25417">MVHLMELPGELRNRIWEYALTTDKRRVRMIISGNVARKHNLPHNPTPPAARGALSMTTTRRDTGLEVFNNTFWLQSHSGLFKDLLRACERNPKIKVRFCLPGLLINATQPQRFVEHGMALRLALRGEDFSYLAPRALGPTEVKNKRKLKKLGDKRFLGQHQDEIKRLGRQARNLKVCMLHLFSSMAVLLYQAKKLTSFEIYTSDMHFKTDNFRQNAQYK</sequence>
<evidence type="ECO:0000313" key="1">
    <source>
        <dbReference type="EMBL" id="KAF1976526.1"/>
    </source>
</evidence>
<keyword evidence="2" id="KW-1185">Reference proteome</keyword>
<evidence type="ECO:0000313" key="2">
    <source>
        <dbReference type="Proteomes" id="UP000800036"/>
    </source>
</evidence>
<organism evidence="1 2">
    <name type="scientific">Bimuria novae-zelandiae CBS 107.79</name>
    <dbReference type="NCBI Taxonomy" id="1447943"/>
    <lineage>
        <taxon>Eukaryota</taxon>
        <taxon>Fungi</taxon>
        <taxon>Dikarya</taxon>
        <taxon>Ascomycota</taxon>
        <taxon>Pezizomycotina</taxon>
        <taxon>Dothideomycetes</taxon>
        <taxon>Pleosporomycetidae</taxon>
        <taxon>Pleosporales</taxon>
        <taxon>Massarineae</taxon>
        <taxon>Didymosphaeriaceae</taxon>
        <taxon>Bimuria</taxon>
    </lineage>
</organism>
<name>A0A6A5VNM4_9PLEO</name>
<gene>
    <name evidence="1" type="ORF">BU23DRAFT_628064</name>
</gene>
<dbReference type="AlphaFoldDB" id="A0A6A5VNM4"/>
<proteinExistence type="predicted"/>